<evidence type="ECO:0000313" key="4">
    <source>
        <dbReference type="Proteomes" id="UP001357485"/>
    </source>
</evidence>
<reference evidence="3 4" key="1">
    <citation type="submission" date="2023-08" db="EMBL/GenBank/DDBJ databases">
        <title>Black Yeasts Isolated from many extreme environments.</title>
        <authorList>
            <person name="Coleine C."/>
            <person name="Stajich J.E."/>
            <person name="Selbmann L."/>
        </authorList>
    </citation>
    <scope>NUCLEOTIDE SEQUENCE [LARGE SCALE GENOMIC DNA]</scope>
    <source>
        <strain evidence="3 4">CCFEE 536</strain>
    </source>
</reference>
<evidence type="ECO:0000313" key="3">
    <source>
        <dbReference type="EMBL" id="KAK5107642.1"/>
    </source>
</evidence>
<organism evidence="3 4">
    <name type="scientific">Cryomyces antarcticus</name>
    <dbReference type="NCBI Taxonomy" id="329879"/>
    <lineage>
        <taxon>Eukaryota</taxon>
        <taxon>Fungi</taxon>
        <taxon>Dikarya</taxon>
        <taxon>Ascomycota</taxon>
        <taxon>Pezizomycotina</taxon>
        <taxon>Dothideomycetes</taxon>
        <taxon>Dothideomycetes incertae sedis</taxon>
        <taxon>Cryomyces</taxon>
    </lineage>
</organism>
<keyword evidence="3" id="KW-0675">Receptor</keyword>
<feature type="region of interest" description="Disordered" evidence="1">
    <location>
        <begin position="1"/>
        <end position="32"/>
    </location>
</feature>
<proteinExistence type="predicted"/>
<comment type="caution">
    <text evidence="3">The sequence shown here is derived from an EMBL/GenBank/DDBJ whole genome shotgun (WGS) entry which is preliminary data.</text>
</comment>
<feature type="non-terminal residue" evidence="3">
    <location>
        <position position="1"/>
    </location>
</feature>
<dbReference type="EMBL" id="JAVRRA010025758">
    <property type="protein sequence ID" value="KAK5107642.1"/>
    <property type="molecule type" value="Genomic_DNA"/>
</dbReference>
<dbReference type="InterPro" id="IPR006011">
    <property type="entry name" value="Syntaxin_N"/>
</dbReference>
<dbReference type="Pfam" id="PF14523">
    <property type="entry name" value="Syntaxin_2"/>
    <property type="match status" value="1"/>
</dbReference>
<evidence type="ECO:0000256" key="1">
    <source>
        <dbReference type="SAM" id="MobiDB-lite"/>
    </source>
</evidence>
<feature type="domain" description="Syntaxin N-terminal" evidence="2">
    <location>
        <begin position="37"/>
        <end position="74"/>
    </location>
</feature>
<accession>A0ABR0KQH6</accession>
<protein>
    <submittedName>
        <fullName evidence="3">SNAP receptor</fullName>
    </submittedName>
</protein>
<evidence type="ECO:0000259" key="2">
    <source>
        <dbReference type="Pfam" id="PF14523"/>
    </source>
</evidence>
<dbReference type="Gene3D" id="1.20.58.70">
    <property type="match status" value="1"/>
</dbReference>
<sequence length="75" mass="8732">YPAMSFADSPALESQPTNWRREDDPQYADDPEFQHFTTDLSDRLFSLTSNITALNREVAKLGTKRETERVRERVL</sequence>
<dbReference type="Proteomes" id="UP001357485">
    <property type="component" value="Unassembled WGS sequence"/>
</dbReference>
<dbReference type="SUPFAM" id="SSF47661">
    <property type="entry name" value="t-snare proteins"/>
    <property type="match status" value="1"/>
</dbReference>
<dbReference type="InterPro" id="IPR010989">
    <property type="entry name" value="SNARE"/>
</dbReference>
<gene>
    <name evidence="3" type="primary">PEP12_1</name>
    <name evidence="3" type="ORF">LTR16_006247</name>
</gene>
<name>A0ABR0KQH6_9PEZI</name>
<keyword evidence="4" id="KW-1185">Reference proteome</keyword>